<gene>
    <name evidence="3" type="ORF">ACFQ2K_10405</name>
</gene>
<dbReference type="InterPro" id="IPR012334">
    <property type="entry name" value="Pectin_lyas_fold"/>
</dbReference>
<name>A0ABW2WNN4_9ACTN</name>
<dbReference type="SUPFAM" id="SSF51126">
    <property type="entry name" value="Pectin lyase-like"/>
    <property type="match status" value="1"/>
</dbReference>
<feature type="region of interest" description="Disordered" evidence="1">
    <location>
        <begin position="106"/>
        <end position="129"/>
    </location>
</feature>
<dbReference type="PROSITE" id="PS51318">
    <property type="entry name" value="TAT"/>
    <property type="match status" value="1"/>
</dbReference>
<keyword evidence="4" id="KW-1185">Reference proteome</keyword>
<accession>A0ABW2WNN4</accession>
<dbReference type="InterPro" id="IPR006311">
    <property type="entry name" value="TAT_signal"/>
</dbReference>
<keyword evidence="2" id="KW-0732">Signal</keyword>
<dbReference type="Gene3D" id="2.160.20.10">
    <property type="entry name" value="Single-stranded right-handed beta-helix, Pectin lyase-like"/>
    <property type="match status" value="1"/>
</dbReference>
<evidence type="ECO:0000313" key="4">
    <source>
        <dbReference type="Proteomes" id="UP001596915"/>
    </source>
</evidence>
<comment type="caution">
    <text evidence="3">The sequence shown here is derived from an EMBL/GenBank/DDBJ whole genome shotgun (WGS) entry which is preliminary data.</text>
</comment>
<evidence type="ECO:0000256" key="2">
    <source>
        <dbReference type="SAM" id="SignalP"/>
    </source>
</evidence>
<reference evidence="4" key="1">
    <citation type="journal article" date="2019" name="Int. J. Syst. Evol. Microbiol.">
        <title>The Global Catalogue of Microorganisms (GCM) 10K type strain sequencing project: providing services to taxonomists for standard genome sequencing and annotation.</title>
        <authorList>
            <consortium name="The Broad Institute Genomics Platform"/>
            <consortium name="The Broad Institute Genome Sequencing Center for Infectious Disease"/>
            <person name="Wu L."/>
            <person name="Ma J."/>
        </authorList>
    </citation>
    <scope>NUCLEOTIDE SEQUENCE [LARGE SCALE GENOMIC DNA]</scope>
    <source>
        <strain evidence="4">JCM 12607</strain>
    </source>
</reference>
<sequence>MRILRTSRIPGTSSTPRRHLIGALLAALALPLSAVAAGPAQAAAPAKPNPRAAGTTYYVDAEAGDDARSGKNQAAAWKSLARASQLMLGPGDRLLFKAGQRWKGRLDVQGRAPPAVPRSSARTAVVPSR</sequence>
<organism evidence="3 4">
    <name type="scientific">Streptomyces sanglieri</name>
    <dbReference type="NCBI Taxonomy" id="193460"/>
    <lineage>
        <taxon>Bacteria</taxon>
        <taxon>Bacillati</taxon>
        <taxon>Actinomycetota</taxon>
        <taxon>Actinomycetes</taxon>
        <taxon>Kitasatosporales</taxon>
        <taxon>Streptomycetaceae</taxon>
        <taxon>Streptomyces</taxon>
    </lineage>
</organism>
<evidence type="ECO:0000256" key="1">
    <source>
        <dbReference type="SAM" id="MobiDB-lite"/>
    </source>
</evidence>
<feature type="signal peptide" evidence="2">
    <location>
        <begin position="1"/>
        <end position="42"/>
    </location>
</feature>
<dbReference type="EMBL" id="JBHTGL010000008">
    <property type="protein sequence ID" value="MFD0623156.1"/>
    <property type="molecule type" value="Genomic_DNA"/>
</dbReference>
<dbReference type="Proteomes" id="UP001596915">
    <property type="component" value="Unassembled WGS sequence"/>
</dbReference>
<evidence type="ECO:0000313" key="3">
    <source>
        <dbReference type="EMBL" id="MFD0623156.1"/>
    </source>
</evidence>
<feature type="chain" id="PRO_5046518510" evidence="2">
    <location>
        <begin position="43"/>
        <end position="129"/>
    </location>
</feature>
<dbReference type="InterPro" id="IPR011050">
    <property type="entry name" value="Pectin_lyase_fold/virulence"/>
</dbReference>
<protein>
    <submittedName>
        <fullName evidence="3">Uncharacterized protein</fullName>
    </submittedName>
</protein>
<proteinExistence type="predicted"/>